<sequence>MKEILRTAINEAFLEASAARKNNDVQAAYLWLERAHIIAQRMPLAHARSHWLMLKLGLQTRDWREVVGQVPRIFAALLFSRIWVPVGNTGRARVSAFSVMPLSADLQELLRDD</sequence>
<dbReference type="Proteomes" id="UP000237440">
    <property type="component" value="Unassembled WGS sequence"/>
</dbReference>
<reference evidence="2" key="1">
    <citation type="submission" date="2017-02" db="EMBL/GenBank/DDBJ databases">
        <authorList>
            <person name="Furmanczyk E.M."/>
        </authorList>
    </citation>
    <scope>NUCLEOTIDE SEQUENCE [LARGE SCALE GENOMIC DNA]</scope>
    <source>
        <strain evidence="2">AP3_22</strain>
    </source>
</reference>
<protein>
    <recommendedName>
        <fullName evidence="3">DUF3703 domain-containing protein</fullName>
    </recommendedName>
</protein>
<evidence type="ECO:0008006" key="3">
    <source>
        <dbReference type="Google" id="ProtNLM"/>
    </source>
</evidence>
<dbReference type="Pfam" id="PF12487">
    <property type="entry name" value="DUF3703"/>
    <property type="match status" value="1"/>
</dbReference>
<accession>A0A2S3VMU9</accession>
<dbReference type="InterPro" id="IPR022172">
    <property type="entry name" value="DUF3703"/>
</dbReference>
<evidence type="ECO:0000313" key="1">
    <source>
        <dbReference type="EMBL" id="POF41271.1"/>
    </source>
</evidence>
<organism evidence="1 2">
    <name type="scientific">Pseudomonas laurylsulfativorans</name>
    <dbReference type="NCBI Taxonomy" id="1943631"/>
    <lineage>
        <taxon>Bacteria</taxon>
        <taxon>Pseudomonadati</taxon>
        <taxon>Pseudomonadota</taxon>
        <taxon>Gammaproteobacteria</taxon>
        <taxon>Pseudomonadales</taxon>
        <taxon>Pseudomonadaceae</taxon>
        <taxon>Pseudomonas</taxon>
    </lineage>
</organism>
<gene>
    <name evidence="1" type="ORF">B0D71_18160</name>
</gene>
<comment type="caution">
    <text evidence="1">The sequence shown here is derived from an EMBL/GenBank/DDBJ whole genome shotgun (WGS) entry which is preliminary data.</text>
</comment>
<proteinExistence type="predicted"/>
<dbReference type="AlphaFoldDB" id="A0A2S3VMU9"/>
<evidence type="ECO:0000313" key="2">
    <source>
        <dbReference type="Proteomes" id="UP000237440"/>
    </source>
</evidence>
<dbReference type="OrthoDB" id="9799416at2"/>
<dbReference type="EMBL" id="MUJK01000005">
    <property type="protein sequence ID" value="POF41271.1"/>
    <property type="molecule type" value="Genomic_DNA"/>
</dbReference>
<keyword evidence="2" id="KW-1185">Reference proteome</keyword>
<name>A0A2S3VMU9_9PSED</name>